<evidence type="ECO:0000256" key="4">
    <source>
        <dbReference type="PROSITE-ProRule" id="PRU00473"/>
    </source>
</evidence>
<comment type="caution">
    <text evidence="7">The sequence shown here is derived from an EMBL/GenBank/DDBJ whole genome shotgun (WGS) entry which is preliminary data.</text>
</comment>
<accession>A0A7X5Y0A0</accession>
<keyword evidence="8" id="KW-1185">Reference proteome</keyword>
<dbReference type="AlphaFoldDB" id="A0A7X5Y0A0"/>
<evidence type="ECO:0000313" key="7">
    <source>
        <dbReference type="EMBL" id="NJB97370.1"/>
    </source>
</evidence>
<dbReference type="PRINTS" id="PR01021">
    <property type="entry name" value="OMPADOMAIN"/>
</dbReference>
<dbReference type="InterPro" id="IPR050330">
    <property type="entry name" value="Bact_OuterMem_StrucFunc"/>
</dbReference>
<dbReference type="PROSITE" id="PS51123">
    <property type="entry name" value="OMPA_2"/>
    <property type="match status" value="1"/>
</dbReference>
<dbReference type="PANTHER" id="PTHR30329:SF21">
    <property type="entry name" value="LIPOPROTEIN YIAD-RELATED"/>
    <property type="match status" value="1"/>
</dbReference>
<proteinExistence type="predicted"/>
<dbReference type="RefSeq" id="WP_125977081.1">
    <property type="nucleotide sequence ID" value="NZ_BAAADY010000013.1"/>
</dbReference>
<dbReference type="InterPro" id="IPR006665">
    <property type="entry name" value="OmpA-like"/>
</dbReference>
<dbReference type="PROSITE" id="PS51257">
    <property type="entry name" value="PROKAR_LIPOPROTEIN"/>
    <property type="match status" value="1"/>
</dbReference>
<dbReference type="Proteomes" id="UP000531251">
    <property type="component" value="Unassembled WGS sequence"/>
</dbReference>
<keyword evidence="3" id="KW-0998">Cell outer membrane</keyword>
<evidence type="ECO:0000256" key="5">
    <source>
        <dbReference type="SAM" id="MobiDB-lite"/>
    </source>
</evidence>
<dbReference type="Pfam" id="PF00691">
    <property type="entry name" value="OmpA"/>
    <property type="match status" value="1"/>
</dbReference>
<name>A0A7X5Y0A0_9SPHN</name>
<evidence type="ECO:0000256" key="1">
    <source>
        <dbReference type="ARBA" id="ARBA00004442"/>
    </source>
</evidence>
<gene>
    <name evidence="7" type="ORF">GGR89_001682</name>
</gene>
<feature type="region of interest" description="Disordered" evidence="5">
    <location>
        <begin position="186"/>
        <end position="210"/>
    </location>
</feature>
<dbReference type="EMBL" id="JAATJB010000004">
    <property type="protein sequence ID" value="NJB97370.1"/>
    <property type="molecule type" value="Genomic_DNA"/>
</dbReference>
<evidence type="ECO:0000256" key="2">
    <source>
        <dbReference type="ARBA" id="ARBA00023136"/>
    </source>
</evidence>
<organism evidence="7 8">
    <name type="scientific">Sphingomonas trueperi</name>
    <dbReference type="NCBI Taxonomy" id="53317"/>
    <lineage>
        <taxon>Bacteria</taxon>
        <taxon>Pseudomonadati</taxon>
        <taxon>Pseudomonadota</taxon>
        <taxon>Alphaproteobacteria</taxon>
        <taxon>Sphingomonadales</taxon>
        <taxon>Sphingomonadaceae</taxon>
        <taxon>Sphingomonas</taxon>
    </lineage>
</organism>
<evidence type="ECO:0000256" key="3">
    <source>
        <dbReference type="ARBA" id="ARBA00023237"/>
    </source>
</evidence>
<dbReference type="CDD" id="cd07185">
    <property type="entry name" value="OmpA_C-like"/>
    <property type="match status" value="1"/>
</dbReference>
<dbReference type="InterPro" id="IPR036737">
    <property type="entry name" value="OmpA-like_sf"/>
</dbReference>
<reference evidence="7 8" key="1">
    <citation type="submission" date="2020-03" db="EMBL/GenBank/DDBJ databases">
        <title>Genomic Encyclopedia of Type Strains, Phase IV (KMG-IV): sequencing the most valuable type-strain genomes for metagenomic binning, comparative biology and taxonomic classification.</title>
        <authorList>
            <person name="Goeker M."/>
        </authorList>
    </citation>
    <scope>NUCLEOTIDE SEQUENCE [LARGE SCALE GENOMIC DNA]</scope>
    <source>
        <strain evidence="7 8">DSM 7225</strain>
    </source>
</reference>
<keyword evidence="2 4" id="KW-0472">Membrane</keyword>
<dbReference type="GO" id="GO:0009279">
    <property type="term" value="C:cell outer membrane"/>
    <property type="evidence" value="ECO:0007669"/>
    <property type="project" value="UniProtKB-SubCell"/>
</dbReference>
<comment type="subcellular location">
    <subcellularLocation>
        <location evidence="1">Cell outer membrane</location>
    </subcellularLocation>
</comment>
<dbReference type="InterPro" id="IPR006664">
    <property type="entry name" value="OMP_bac"/>
</dbReference>
<dbReference type="SUPFAM" id="SSF103088">
    <property type="entry name" value="OmpA-like"/>
    <property type="match status" value="1"/>
</dbReference>
<protein>
    <submittedName>
        <fullName evidence="7">OOP family OmpA-OmpF porin</fullName>
    </submittedName>
</protein>
<evidence type="ECO:0000259" key="6">
    <source>
        <dbReference type="PROSITE" id="PS51123"/>
    </source>
</evidence>
<sequence>MSRWAMLALMVVLAGCNVREPARDNAAAENRSILAEDDGLANNSAAEAPKSILRPEVVPDEPEKPELKPVDLVVPFGASGLKLDDAGRKLLDEMLANATMAAGGAITISGHTDTRGNDRDNLVASRKRAEAVRDYLLTKGVPAGRMTVIAFGETRALVPNAKADGSDDPEARAKNRRVEVHVALPAGTEPAAAVPDNGAVEDSIVDSKSQ</sequence>
<evidence type="ECO:0000313" key="8">
    <source>
        <dbReference type="Proteomes" id="UP000531251"/>
    </source>
</evidence>
<feature type="domain" description="OmpA-like" evidence="6">
    <location>
        <begin position="61"/>
        <end position="186"/>
    </location>
</feature>
<dbReference type="PANTHER" id="PTHR30329">
    <property type="entry name" value="STATOR ELEMENT OF FLAGELLAR MOTOR COMPLEX"/>
    <property type="match status" value="1"/>
</dbReference>
<dbReference type="Gene3D" id="3.30.1330.60">
    <property type="entry name" value="OmpA-like domain"/>
    <property type="match status" value="1"/>
</dbReference>